<reference evidence="1" key="1">
    <citation type="journal article" date="2020" name="Ecol. Evol.">
        <title>Genome structure and content of the rice root-knot nematode (Meloidogyne graminicola).</title>
        <authorList>
            <person name="Phan N.T."/>
            <person name="Danchin E.G.J."/>
            <person name="Klopp C."/>
            <person name="Perfus-Barbeoch L."/>
            <person name="Kozlowski D.K."/>
            <person name="Koutsovoulos G.D."/>
            <person name="Lopez-Roques C."/>
            <person name="Bouchez O."/>
            <person name="Zahm M."/>
            <person name="Besnard G."/>
            <person name="Bellafiore S."/>
        </authorList>
    </citation>
    <scope>NUCLEOTIDE SEQUENCE</scope>
    <source>
        <strain evidence="1">VN-18</strain>
    </source>
</reference>
<dbReference type="EMBL" id="JABEBT010000102">
    <property type="protein sequence ID" value="KAF7632445.1"/>
    <property type="molecule type" value="Genomic_DNA"/>
</dbReference>
<organism evidence="1 2">
    <name type="scientific">Meloidogyne graminicola</name>
    <dbReference type="NCBI Taxonomy" id="189291"/>
    <lineage>
        <taxon>Eukaryota</taxon>
        <taxon>Metazoa</taxon>
        <taxon>Ecdysozoa</taxon>
        <taxon>Nematoda</taxon>
        <taxon>Chromadorea</taxon>
        <taxon>Rhabditida</taxon>
        <taxon>Tylenchina</taxon>
        <taxon>Tylenchomorpha</taxon>
        <taxon>Tylenchoidea</taxon>
        <taxon>Meloidogynidae</taxon>
        <taxon>Meloidogyninae</taxon>
        <taxon>Meloidogyne</taxon>
    </lineage>
</organism>
<accession>A0A8S9ZGP1</accession>
<evidence type="ECO:0000313" key="1">
    <source>
        <dbReference type="EMBL" id="KAF7632445.1"/>
    </source>
</evidence>
<comment type="caution">
    <text evidence="1">The sequence shown here is derived from an EMBL/GenBank/DDBJ whole genome shotgun (WGS) entry which is preliminary data.</text>
</comment>
<proteinExistence type="predicted"/>
<keyword evidence="2" id="KW-1185">Reference proteome</keyword>
<evidence type="ECO:0000313" key="2">
    <source>
        <dbReference type="Proteomes" id="UP000605970"/>
    </source>
</evidence>
<dbReference type="Proteomes" id="UP000605970">
    <property type="component" value="Unassembled WGS sequence"/>
</dbReference>
<name>A0A8S9ZGP1_9BILA</name>
<dbReference type="AlphaFoldDB" id="A0A8S9ZGP1"/>
<gene>
    <name evidence="1" type="ORF">Mgra_00008140</name>
</gene>
<sequence length="33" mass="4037">MIQRRKILKINTSLDQSGQLYFNELKKQWNTKL</sequence>
<protein>
    <submittedName>
        <fullName evidence="1">Uncharacterized protein</fullName>
    </submittedName>
</protein>